<dbReference type="AlphaFoldDB" id="F4GJP0"/>
<sequence>MADTATSVLNIQHLMKYYGKKPVVRDISFSMRSGEVVGLLGPNGAGKTTTFYMVVGFLRADSGKISIDDTDVTELPMYRRSLLGLSYLPQEASIFRKLSVRDNIHLVSESRSDLSAVEKKELTDRLMEEFGITGVMSQKGYTLSGGERRRTEIARALATSPRFLLLDEPFAGIDPKAVYEIRQIIRHLAAQGIGVLLTDHNVRDALAITDCSHIIHEGTLLVSGTKQDLLNDPTARHIYFGDEFEDV</sequence>
<dbReference type="Proteomes" id="UP000007939">
    <property type="component" value="Chromosome"/>
</dbReference>
<dbReference type="Gene3D" id="3.40.50.300">
    <property type="entry name" value="P-loop containing nucleotide triphosphate hydrolases"/>
    <property type="match status" value="1"/>
</dbReference>
<organism evidence="5 6">
    <name type="scientific">Parasphaerochaeta coccoides (strain ATCC BAA-1237 / DSM 17374 / SPN1)</name>
    <name type="common">Sphaerochaeta coccoides</name>
    <dbReference type="NCBI Taxonomy" id="760011"/>
    <lineage>
        <taxon>Bacteria</taxon>
        <taxon>Pseudomonadati</taxon>
        <taxon>Spirochaetota</taxon>
        <taxon>Spirochaetia</taxon>
        <taxon>Spirochaetales</taxon>
        <taxon>Sphaerochaetaceae</taxon>
        <taxon>Parasphaerochaeta</taxon>
    </lineage>
</organism>
<feature type="domain" description="ABC transporter" evidence="4">
    <location>
        <begin position="9"/>
        <end position="242"/>
    </location>
</feature>
<dbReference type="Pfam" id="PF00005">
    <property type="entry name" value="ABC_tran"/>
    <property type="match status" value="1"/>
</dbReference>
<dbReference type="NCBIfam" id="TIGR04406">
    <property type="entry name" value="LPS_export_lptB"/>
    <property type="match status" value="1"/>
</dbReference>
<gene>
    <name evidence="5" type="ordered locus">Spico_1585</name>
</gene>
<dbReference type="HOGENOM" id="CLU_000604_1_2_12"/>
<dbReference type="CDD" id="cd03218">
    <property type="entry name" value="ABC_YhbG"/>
    <property type="match status" value="1"/>
</dbReference>
<evidence type="ECO:0000259" key="4">
    <source>
        <dbReference type="PROSITE" id="PS50893"/>
    </source>
</evidence>
<reference evidence="6" key="1">
    <citation type="submission" date="2011-04" db="EMBL/GenBank/DDBJ databases">
        <title>The complete genome of Spirochaeta coccoides DSM 17374.</title>
        <authorList>
            <person name="Lucas S."/>
            <person name="Copeland A."/>
            <person name="Lapidus A."/>
            <person name="Bruce D."/>
            <person name="Goodwin L."/>
            <person name="Pitluck S."/>
            <person name="Peters L."/>
            <person name="Kyrpides N."/>
            <person name="Mavromatis K."/>
            <person name="Pagani I."/>
            <person name="Ivanova N."/>
            <person name="Ovchinnikova G."/>
            <person name="Lu M."/>
            <person name="Detter J.C."/>
            <person name="Tapia R."/>
            <person name="Han C."/>
            <person name="Land M."/>
            <person name="Hauser L."/>
            <person name="Markowitz V."/>
            <person name="Cheng J.-F."/>
            <person name="Hugenholtz P."/>
            <person name="Woyke T."/>
            <person name="Wu D."/>
            <person name="Spring S."/>
            <person name="Schroeder M."/>
            <person name="Brambilla E."/>
            <person name="Klenk H.-P."/>
            <person name="Eisen J.A."/>
        </authorList>
    </citation>
    <scope>NUCLEOTIDE SEQUENCE [LARGE SCALE GENOMIC DNA]</scope>
    <source>
        <strain evidence="6">ATCC BAA-1237 / DSM 17374 / SPN1</strain>
    </source>
</reference>
<keyword evidence="2" id="KW-0547">Nucleotide-binding</keyword>
<dbReference type="EC" id="3.6.3.30" evidence="5"/>
<protein>
    <submittedName>
        <fullName evidence="5">Fe(3+)-transporting ATPase</fullName>
        <ecNumber evidence="5">3.6.3.30</ecNumber>
    </submittedName>
</protein>
<dbReference type="RefSeq" id="WP_013740181.1">
    <property type="nucleotide sequence ID" value="NC_015436.1"/>
</dbReference>
<dbReference type="GO" id="GO:0016887">
    <property type="term" value="F:ATP hydrolysis activity"/>
    <property type="evidence" value="ECO:0007669"/>
    <property type="project" value="InterPro"/>
</dbReference>
<dbReference type="eggNOG" id="COG1137">
    <property type="taxonomic scope" value="Bacteria"/>
</dbReference>
<dbReference type="SUPFAM" id="SSF52540">
    <property type="entry name" value="P-loop containing nucleoside triphosphate hydrolases"/>
    <property type="match status" value="1"/>
</dbReference>
<dbReference type="PANTHER" id="PTHR45772">
    <property type="entry name" value="CONSERVED COMPONENT OF ABC TRANSPORTER FOR NATURAL AMINO ACIDS-RELATED"/>
    <property type="match status" value="1"/>
</dbReference>
<dbReference type="EMBL" id="CP002659">
    <property type="protein sequence ID" value="AEC02787.1"/>
    <property type="molecule type" value="Genomic_DNA"/>
</dbReference>
<dbReference type="GO" id="GO:0043190">
    <property type="term" value="C:ATP-binding cassette (ABC) transporter complex"/>
    <property type="evidence" value="ECO:0007669"/>
    <property type="project" value="InterPro"/>
</dbReference>
<dbReference type="STRING" id="760011.Spico_1585"/>
<dbReference type="InterPro" id="IPR051120">
    <property type="entry name" value="ABC_AA/LPS_Transport"/>
</dbReference>
<dbReference type="SMART" id="SM00382">
    <property type="entry name" value="AAA"/>
    <property type="match status" value="1"/>
</dbReference>
<dbReference type="InterPro" id="IPR003439">
    <property type="entry name" value="ABC_transporter-like_ATP-bd"/>
</dbReference>
<keyword evidence="3" id="KW-0067">ATP-binding</keyword>
<evidence type="ECO:0000256" key="2">
    <source>
        <dbReference type="ARBA" id="ARBA00022741"/>
    </source>
</evidence>
<evidence type="ECO:0000313" key="6">
    <source>
        <dbReference type="Proteomes" id="UP000007939"/>
    </source>
</evidence>
<keyword evidence="6" id="KW-1185">Reference proteome</keyword>
<dbReference type="InterPro" id="IPR027417">
    <property type="entry name" value="P-loop_NTPase"/>
</dbReference>
<dbReference type="PANTHER" id="PTHR45772:SF10">
    <property type="entry name" value="LIPOPOLYSACCHARIDE EXPORT SYSTEM ATP-BINDING PROTEIN LPTB"/>
    <property type="match status" value="1"/>
</dbReference>
<reference evidence="5 6" key="2">
    <citation type="journal article" date="2012" name="Stand. Genomic Sci.">
        <title>Complete genome sequence of the termite hindgut bacterium Spirochaeta coccoides type strain (SPN1(T)), reclassification in the genus Sphaerochaeta as Sphaerochaeta coccoides comb. nov. and emendations of the family Spirochaetaceae and the genus Sphaerochaeta.</title>
        <authorList>
            <person name="Abt B."/>
            <person name="Han C."/>
            <person name="Scheuner C."/>
            <person name="Lu M."/>
            <person name="Lapidus A."/>
            <person name="Nolan M."/>
            <person name="Lucas S."/>
            <person name="Hammon N."/>
            <person name="Deshpande S."/>
            <person name="Cheng J.F."/>
            <person name="Tapia R."/>
            <person name="Goodwin L.A."/>
            <person name="Pitluck S."/>
            <person name="Liolios K."/>
            <person name="Pagani I."/>
            <person name="Ivanova N."/>
            <person name="Mavromatis K."/>
            <person name="Mikhailova N."/>
            <person name="Huntemann M."/>
            <person name="Pati A."/>
            <person name="Chen A."/>
            <person name="Palaniappan K."/>
            <person name="Land M."/>
            <person name="Hauser L."/>
            <person name="Brambilla E.M."/>
            <person name="Rohde M."/>
            <person name="Spring S."/>
            <person name="Gronow S."/>
            <person name="Goker M."/>
            <person name="Woyke T."/>
            <person name="Bristow J."/>
            <person name="Eisen J.A."/>
            <person name="Markowitz V."/>
            <person name="Hugenholtz P."/>
            <person name="Kyrpides N.C."/>
            <person name="Klenk H.P."/>
            <person name="Detter J.C."/>
        </authorList>
    </citation>
    <scope>NUCLEOTIDE SEQUENCE [LARGE SCALE GENOMIC DNA]</scope>
    <source>
        <strain evidence="6">ATCC BAA-1237 / DSM 17374 / SPN1</strain>
    </source>
</reference>
<dbReference type="OrthoDB" id="9805514at2"/>
<dbReference type="InterPro" id="IPR003593">
    <property type="entry name" value="AAA+_ATPase"/>
</dbReference>
<name>F4GJP0_PARC1</name>
<evidence type="ECO:0000256" key="3">
    <source>
        <dbReference type="ARBA" id="ARBA00022840"/>
    </source>
</evidence>
<accession>F4GJP0</accession>
<dbReference type="GO" id="GO:0055085">
    <property type="term" value="P:transmembrane transport"/>
    <property type="evidence" value="ECO:0007669"/>
    <property type="project" value="InterPro"/>
</dbReference>
<evidence type="ECO:0000313" key="5">
    <source>
        <dbReference type="EMBL" id="AEC02787.1"/>
    </source>
</evidence>
<dbReference type="KEGG" id="scc:Spico_1585"/>
<keyword evidence="5" id="KW-0378">Hydrolase</keyword>
<evidence type="ECO:0000256" key="1">
    <source>
        <dbReference type="ARBA" id="ARBA00022448"/>
    </source>
</evidence>
<dbReference type="GO" id="GO:0005524">
    <property type="term" value="F:ATP binding"/>
    <property type="evidence" value="ECO:0007669"/>
    <property type="project" value="UniProtKB-KW"/>
</dbReference>
<keyword evidence="1" id="KW-0813">Transport</keyword>
<proteinExistence type="predicted"/>
<dbReference type="InterPro" id="IPR030921">
    <property type="entry name" value="LPS_export_LptB"/>
</dbReference>
<dbReference type="PROSITE" id="PS50893">
    <property type="entry name" value="ABC_TRANSPORTER_2"/>
    <property type="match status" value="1"/>
</dbReference>